<keyword evidence="1" id="KW-1133">Transmembrane helix</keyword>
<protein>
    <recommendedName>
        <fullName evidence="4">Type II secretion system protein GspI C-terminal domain-containing protein</fullName>
    </recommendedName>
</protein>
<dbReference type="InterPro" id="IPR012902">
    <property type="entry name" value="N_methyl_site"/>
</dbReference>
<evidence type="ECO:0000313" key="2">
    <source>
        <dbReference type="EMBL" id="OGW96383.1"/>
    </source>
</evidence>
<dbReference type="EMBL" id="MHFR01000051">
    <property type="protein sequence ID" value="OGW96383.1"/>
    <property type="molecule type" value="Genomic_DNA"/>
</dbReference>
<proteinExistence type="predicted"/>
<dbReference type="Proteomes" id="UP000178187">
    <property type="component" value="Unassembled WGS sequence"/>
</dbReference>
<organism evidence="2 3">
    <name type="scientific">Candidatus Danuiimicrobium aquiferis</name>
    <dbReference type="NCBI Taxonomy" id="1801832"/>
    <lineage>
        <taxon>Bacteria</taxon>
        <taxon>Pseudomonadati</taxon>
        <taxon>Candidatus Omnitrophota</taxon>
        <taxon>Candidatus Danuiimicrobium</taxon>
    </lineage>
</organism>
<evidence type="ECO:0000313" key="3">
    <source>
        <dbReference type="Proteomes" id="UP000178187"/>
    </source>
</evidence>
<gene>
    <name evidence="2" type="ORF">A3G33_03515</name>
</gene>
<feature type="transmembrane region" description="Helical" evidence="1">
    <location>
        <begin position="21"/>
        <end position="44"/>
    </location>
</feature>
<reference evidence="2 3" key="1">
    <citation type="journal article" date="2016" name="Nat. Commun.">
        <title>Thousands of microbial genomes shed light on interconnected biogeochemical processes in an aquifer system.</title>
        <authorList>
            <person name="Anantharaman K."/>
            <person name="Brown C.T."/>
            <person name="Hug L.A."/>
            <person name="Sharon I."/>
            <person name="Castelle C.J."/>
            <person name="Probst A.J."/>
            <person name="Thomas B.C."/>
            <person name="Singh A."/>
            <person name="Wilkins M.J."/>
            <person name="Karaoz U."/>
            <person name="Brodie E.L."/>
            <person name="Williams K.H."/>
            <person name="Hubbard S.S."/>
            <person name="Banfield J.F."/>
        </authorList>
    </citation>
    <scope>NUCLEOTIDE SEQUENCE [LARGE SCALE GENOMIC DNA]</scope>
</reference>
<evidence type="ECO:0000256" key="1">
    <source>
        <dbReference type="SAM" id="Phobius"/>
    </source>
</evidence>
<comment type="caution">
    <text evidence="2">The sequence shown here is derived from an EMBL/GenBank/DDBJ whole genome shotgun (WGS) entry which is preliminary data.</text>
</comment>
<accession>A0A1G1KTV3</accession>
<dbReference type="AlphaFoldDB" id="A0A1G1KTV3"/>
<dbReference type="NCBIfam" id="TIGR02532">
    <property type="entry name" value="IV_pilin_GFxxxE"/>
    <property type="match status" value="1"/>
</dbReference>
<name>A0A1G1KTV3_9BACT</name>
<evidence type="ECO:0008006" key="4">
    <source>
        <dbReference type="Google" id="ProtNLM"/>
    </source>
</evidence>
<sequence>MIFKEESGFFMKAFRTAESGFTYIEMLVVISLMALCFVPLLQMFTQSVSEVSQYTEVGIATQLGRNAMEHIKNYRGSKSQLMRMGEAWEPPVDKPPIELNDMKWRILRRPVSGTDPLEMHIEVFRAENLKKPLIDFVTLLEDL</sequence>
<keyword evidence="1" id="KW-0472">Membrane</keyword>
<keyword evidence="1" id="KW-0812">Transmembrane</keyword>